<dbReference type="Proteomes" id="UP000731465">
    <property type="component" value="Unassembled WGS sequence"/>
</dbReference>
<gene>
    <name evidence="1" type="ORF">J5V48_00570</name>
</gene>
<evidence type="ECO:0000313" key="1">
    <source>
        <dbReference type="EMBL" id="MBW7569390.1"/>
    </source>
</evidence>
<sequence>MNNYLKPKEYLPHDEPMVLIDEVLHIDENTTRTKCIIDDEHVLKPFIEKDGVPSFITLELLAQSVGIWSGYFSIKNGQKKCPLGMVIGGRDIRNHNEFFKKGSVLEIEVVKIMHDEIIGSFEGSIKENGKTVSTGRVNVVKVTDDLYKQLFKR</sequence>
<proteinExistence type="predicted"/>
<name>A0ABS7DEV5_9GAMM</name>
<dbReference type="InterPro" id="IPR016776">
    <property type="entry name" value="ApeP-like_dehydratase"/>
</dbReference>
<evidence type="ECO:0000313" key="2">
    <source>
        <dbReference type="Proteomes" id="UP000731465"/>
    </source>
</evidence>
<dbReference type="InterPro" id="IPR029069">
    <property type="entry name" value="HotDog_dom_sf"/>
</dbReference>
<keyword evidence="2" id="KW-1185">Reference proteome</keyword>
<dbReference type="SUPFAM" id="SSF54637">
    <property type="entry name" value="Thioesterase/thiol ester dehydrase-isomerase"/>
    <property type="match status" value="1"/>
</dbReference>
<dbReference type="PIRSF" id="PIRSF020565">
    <property type="entry name" value="3Ho_Ac_ACP_DH_prd"/>
    <property type="match status" value="1"/>
</dbReference>
<dbReference type="Gene3D" id="3.10.129.10">
    <property type="entry name" value="Hotdog Thioesterase"/>
    <property type="match status" value="1"/>
</dbReference>
<comment type="caution">
    <text evidence="1">The sequence shown here is derived from an EMBL/GenBank/DDBJ whole genome shotgun (WGS) entry which is preliminary data.</text>
</comment>
<dbReference type="RefSeq" id="WP_219935872.1">
    <property type="nucleotide sequence ID" value="NZ_JAGFNY010000001.1"/>
</dbReference>
<dbReference type="EMBL" id="JAGFNY010000001">
    <property type="protein sequence ID" value="MBW7569390.1"/>
    <property type="molecule type" value="Genomic_DNA"/>
</dbReference>
<reference evidence="1 2" key="1">
    <citation type="submission" date="2021-03" db="EMBL/GenBank/DDBJ databases">
        <title>Succinivibrio sp. nov. isolated from feces of cow.</title>
        <authorList>
            <person name="Choi J.-Y."/>
        </authorList>
    </citation>
    <scope>NUCLEOTIDE SEQUENCE [LARGE SCALE GENOMIC DNA]</scope>
    <source>
        <strain evidence="1 2">AGMB01872</strain>
    </source>
</reference>
<protein>
    <submittedName>
        <fullName evidence="1">Uncharacterized protein</fullName>
    </submittedName>
</protein>
<accession>A0ABS7DEV5</accession>
<dbReference type="Pfam" id="PF22817">
    <property type="entry name" value="ApeP-like"/>
    <property type="match status" value="1"/>
</dbReference>
<organism evidence="1 2">
    <name type="scientific">Succinivibrio faecicola</name>
    <dbReference type="NCBI Taxonomy" id="2820300"/>
    <lineage>
        <taxon>Bacteria</taxon>
        <taxon>Pseudomonadati</taxon>
        <taxon>Pseudomonadota</taxon>
        <taxon>Gammaproteobacteria</taxon>
        <taxon>Aeromonadales</taxon>
        <taxon>Succinivibrionaceae</taxon>
        <taxon>Succinivibrio</taxon>
    </lineage>
</organism>